<feature type="compositionally biased region" description="Basic and acidic residues" evidence="2">
    <location>
        <begin position="241"/>
        <end position="257"/>
    </location>
</feature>
<evidence type="ECO:0000256" key="1">
    <source>
        <dbReference type="SAM" id="Coils"/>
    </source>
</evidence>
<feature type="region of interest" description="Disordered" evidence="2">
    <location>
        <begin position="554"/>
        <end position="607"/>
    </location>
</feature>
<dbReference type="GeneID" id="63798288"/>
<dbReference type="OrthoDB" id="10487555at2759"/>
<sequence>MSNQDLRQPSEEGPQSMNEPESSSEGGSWYHRSDEDQENRPHADPNTQIVYTEFPPGTSASYDIERPEYGNDPVALRKAFKRAKRRQKDIDAERRSWYGEDADEVMEYQFRFTPEELRDRAAERHGGQTFYEHMVEVGLAQDLDRIVGDELEEELEENYERRMEEWRTGIHPDFVPDWDHGDVHNQGDDHNQGDNNQGKEHDDGNRDKDNSRLANSEPETSREYSDSGDRGDDEGESDTPSTDKTRAMPDFDSESKSQKRRRLSDDAFDSGRASKKRRTPEQSDNDEAAAMQVQREFYQSQPEQTEEPSEDTDVEYQRQQDERRDLFFRDKELRESLDRRQSGEQQPPQPQLQQQTQQQEFEEGEGEEVRPRTRLEYEREARLQHDLEYVLQHQEDIRAHLRGIQRRLDSTGGTEPNLRELWGVQMQNLELQRHREMRIQQRLRVLQQQSRIEDLQYRQNGLSEEIGRMRIEQDQVRERLERIGQQMRLHGYRADWRREEAALEEQQYQLGQQVEHLERRIFALQQQIAEMEADQRVQERKWDELRVQEDELVKANHHSSNSSNNSSNNSNNSNNRECNCSDSSDSMVSSKYHDSQETNGRRKYRSLNGNIGDRKIVYGTDWIDGTKNANRNGDAGHYESYNQDNTQMKDKIHNLPDM</sequence>
<accession>A0A364LB79</accession>
<reference evidence="3 4" key="1">
    <citation type="journal article" date="2017" name="Biotechnol. Biofuels">
        <title>Differential beta-glucosidase expression as a function of carbon source availability in Talaromyces amestolkiae: a genomic and proteomic approach.</title>
        <authorList>
            <person name="de Eugenio L.I."/>
            <person name="Mendez-Liter J.A."/>
            <person name="Nieto-Dominguez M."/>
            <person name="Alonso L."/>
            <person name="Gil-Munoz J."/>
            <person name="Barriuso J."/>
            <person name="Prieto A."/>
            <person name="Martinez M.J."/>
        </authorList>
    </citation>
    <scope>NUCLEOTIDE SEQUENCE [LARGE SCALE GENOMIC DNA]</scope>
    <source>
        <strain evidence="3 4">CIB</strain>
    </source>
</reference>
<feature type="compositionally biased region" description="Acidic residues" evidence="2">
    <location>
        <begin position="304"/>
        <end position="314"/>
    </location>
</feature>
<feature type="coiled-coil region" evidence="1">
    <location>
        <begin position="514"/>
        <end position="541"/>
    </location>
</feature>
<feature type="compositionally biased region" description="Basic and acidic residues" evidence="2">
    <location>
        <begin position="315"/>
        <end position="342"/>
    </location>
</feature>
<feature type="compositionally biased region" description="Basic and acidic residues" evidence="2">
    <location>
        <begin position="31"/>
        <end position="43"/>
    </location>
</feature>
<gene>
    <name evidence="3" type="ORF">BHQ10_009074</name>
</gene>
<organism evidence="3 4">
    <name type="scientific">Talaromyces amestolkiae</name>
    <dbReference type="NCBI Taxonomy" id="1196081"/>
    <lineage>
        <taxon>Eukaryota</taxon>
        <taxon>Fungi</taxon>
        <taxon>Dikarya</taxon>
        <taxon>Ascomycota</taxon>
        <taxon>Pezizomycotina</taxon>
        <taxon>Eurotiomycetes</taxon>
        <taxon>Eurotiomycetidae</taxon>
        <taxon>Eurotiales</taxon>
        <taxon>Trichocomaceae</taxon>
        <taxon>Talaromyces</taxon>
        <taxon>Talaromyces sect. Talaromyces</taxon>
    </lineage>
</organism>
<comment type="caution">
    <text evidence="3">The sequence shown here is derived from an EMBL/GenBank/DDBJ whole genome shotgun (WGS) entry which is preliminary data.</text>
</comment>
<feature type="compositionally biased region" description="Polar residues" evidence="2">
    <location>
        <begin position="1"/>
        <end position="26"/>
    </location>
</feature>
<keyword evidence="1" id="KW-0175">Coiled coil</keyword>
<proteinExistence type="predicted"/>
<evidence type="ECO:0000313" key="3">
    <source>
        <dbReference type="EMBL" id="RAO73062.1"/>
    </source>
</evidence>
<protein>
    <submittedName>
        <fullName evidence="3">Uncharacterized protein</fullName>
    </submittedName>
</protein>
<feature type="region of interest" description="Disordered" evidence="2">
    <location>
        <begin position="1"/>
        <end position="69"/>
    </location>
</feature>
<feature type="compositionally biased region" description="Low complexity" evidence="2">
    <location>
        <begin position="558"/>
        <end position="590"/>
    </location>
</feature>
<feature type="region of interest" description="Disordered" evidence="2">
    <location>
        <begin position="171"/>
        <end position="374"/>
    </location>
</feature>
<dbReference type="Proteomes" id="UP000249363">
    <property type="component" value="Unassembled WGS sequence"/>
</dbReference>
<evidence type="ECO:0000313" key="4">
    <source>
        <dbReference type="Proteomes" id="UP000249363"/>
    </source>
</evidence>
<dbReference type="AlphaFoldDB" id="A0A364LB79"/>
<evidence type="ECO:0000256" key="2">
    <source>
        <dbReference type="SAM" id="MobiDB-lite"/>
    </source>
</evidence>
<feature type="region of interest" description="Disordered" evidence="2">
    <location>
        <begin position="627"/>
        <end position="658"/>
    </location>
</feature>
<dbReference type="STRING" id="1196081.A0A364LB79"/>
<feature type="compositionally biased region" description="Basic and acidic residues" evidence="2">
    <location>
        <begin position="647"/>
        <end position="658"/>
    </location>
</feature>
<feature type="compositionally biased region" description="Basic and acidic residues" evidence="2">
    <location>
        <begin position="591"/>
        <end position="600"/>
    </location>
</feature>
<feature type="compositionally biased region" description="Low complexity" evidence="2">
    <location>
        <begin position="343"/>
        <end position="359"/>
    </location>
</feature>
<keyword evidence="4" id="KW-1185">Reference proteome</keyword>
<dbReference type="RefSeq" id="XP_040737576.1">
    <property type="nucleotide sequence ID" value="XM_040881950.1"/>
</dbReference>
<dbReference type="EMBL" id="MIKG01000022">
    <property type="protein sequence ID" value="RAO73062.1"/>
    <property type="molecule type" value="Genomic_DNA"/>
</dbReference>
<name>A0A364LB79_TALAM</name>
<feature type="compositionally biased region" description="Basic and acidic residues" evidence="2">
    <location>
        <begin position="177"/>
        <end position="211"/>
    </location>
</feature>
<feature type="compositionally biased region" description="Basic and acidic residues" evidence="2">
    <location>
        <begin position="219"/>
        <end position="230"/>
    </location>
</feature>